<evidence type="ECO:0000313" key="3">
    <source>
        <dbReference type="Proteomes" id="UP000314294"/>
    </source>
</evidence>
<comment type="caution">
    <text evidence="2">The sequence shown here is derived from an EMBL/GenBank/DDBJ whole genome shotgun (WGS) entry which is preliminary data.</text>
</comment>
<feature type="region of interest" description="Disordered" evidence="1">
    <location>
        <begin position="32"/>
        <end position="58"/>
    </location>
</feature>
<protein>
    <submittedName>
        <fullName evidence="2">Uncharacterized protein</fullName>
    </submittedName>
</protein>
<evidence type="ECO:0000313" key="2">
    <source>
        <dbReference type="EMBL" id="TNN55904.1"/>
    </source>
</evidence>
<name>A0A4Z2GTH8_9TELE</name>
<dbReference type="AlphaFoldDB" id="A0A4Z2GTH8"/>
<gene>
    <name evidence="2" type="ORF">EYF80_033903</name>
</gene>
<proteinExistence type="predicted"/>
<accession>A0A4Z2GTH8</accession>
<reference evidence="2 3" key="1">
    <citation type="submission" date="2019-03" db="EMBL/GenBank/DDBJ databases">
        <title>First draft genome of Liparis tanakae, snailfish: a comprehensive survey of snailfish specific genes.</title>
        <authorList>
            <person name="Kim W."/>
            <person name="Song I."/>
            <person name="Jeong J.-H."/>
            <person name="Kim D."/>
            <person name="Kim S."/>
            <person name="Ryu S."/>
            <person name="Song J.Y."/>
            <person name="Lee S.K."/>
        </authorList>
    </citation>
    <scope>NUCLEOTIDE SEQUENCE [LARGE SCALE GENOMIC DNA]</scope>
    <source>
        <tissue evidence="2">Muscle</tissue>
    </source>
</reference>
<organism evidence="2 3">
    <name type="scientific">Liparis tanakae</name>
    <name type="common">Tanaka's snailfish</name>
    <dbReference type="NCBI Taxonomy" id="230148"/>
    <lineage>
        <taxon>Eukaryota</taxon>
        <taxon>Metazoa</taxon>
        <taxon>Chordata</taxon>
        <taxon>Craniata</taxon>
        <taxon>Vertebrata</taxon>
        <taxon>Euteleostomi</taxon>
        <taxon>Actinopterygii</taxon>
        <taxon>Neopterygii</taxon>
        <taxon>Teleostei</taxon>
        <taxon>Neoteleostei</taxon>
        <taxon>Acanthomorphata</taxon>
        <taxon>Eupercaria</taxon>
        <taxon>Perciformes</taxon>
        <taxon>Cottioidei</taxon>
        <taxon>Cottales</taxon>
        <taxon>Liparidae</taxon>
        <taxon>Liparis</taxon>
    </lineage>
</organism>
<sequence>MPRFVFPKPRGAHRGDGALLCTLLHAVSFGAGDSDRVPVPPTHTPNVTSSDLASGMPWSSSSGPKCHICPVTAEGSAHISLPSGPFPLSPR</sequence>
<dbReference type="Proteomes" id="UP000314294">
    <property type="component" value="Unassembled WGS sequence"/>
</dbReference>
<feature type="compositionally biased region" description="Polar residues" evidence="1">
    <location>
        <begin position="49"/>
        <end position="58"/>
    </location>
</feature>
<evidence type="ECO:0000256" key="1">
    <source>
        <dbReference type="SAM" id="MobiDB-lite"/>
    </source>
</evidence>
<keyword evidence="3" id="KW-1185">Reference proteome</keyword>
<dbReference type="EMBL" id="SRLO01000443">
    <property type="protein sequence ID" value="TNN55904.1"/>
    <property type="molecule type" value="Genomic_DNA"/>
</dbReference>